<evidence type="ECO:0008006" key="7">
    <source>
        <dbReference type="Google" id="ProtNLM"/>
    </source>
</evidence>
<dbReference type="InterPro" id="IPR008854">
    <property type="entry name" value="TPMT"/>
</dbReference>
<dbReference type="STRING" id="1531966.A0A0A1TRU5"/>
<dbReference type="EMBL" id="CDHN01000007">
    <property type="protein sequence ID" value="CEJ94708.1"/>
    <property type="molecule type" value="Genomic_DNA"/>
</dbReference>
<accession>A0A0A1TRU5</accession>
<dbReference type="PROSITE" id="PS51585">
    <property type="entry name" value="SAM_MT_TPMT"/>
    <property type="match status" value="1"/>
</dbReference>
<keyword evidence="1" id="KW-0597">Phosphoprotein</keyword>
<proteinExistence type="predicted"/>
<reference evidence="5 6" key="1">
    <citation type="journal article" date="2015" name="Genome Announc.">
        <title>Draft Genome Sequence and Gene Annotation of the Entomopathogenic Fungus Verticillium hemipterigenum.</title>
        <authorList>
            <person name="Horn F."/>
            <person name="Habel A."/>
            <person name="Scharf D.H."/>
            <person name="Dworschak J."/>
            <person name="Brakhage A.A."/>
            <person name="Guthke R."/>
            <person name="Hertweck C."/>
            <person name="Linde J."/>
        </authorList>
    </citation>
    <scope>NUCLEOTIDE SEQUENCE [LARGE SCALE GENOMIC DNA]</scope>
</reference>
<dbReference type="HOGENOM" id="CLU_056435_7_0_1"/>
<dbReference type="GO" id="GO:0032259">
    <property type="term" value="P:methylation"/>
    <property type="evidence" value="ECO:0007669"/>
    <property type="project" value="UniProtKB-KW"/>
</dbReference>
<dbReference type="InterPro" id="IPR029063">
    <property type="entry name" value="SAM-dependent_MTases_sf"/>
</dbReference>
<dbReference type="AlphaFoldDB" id="A0A0A1TRU5"/>
<evidence type="ECO:0000256" key="1">
    <source>
        <dbReference type="ARBA" id="ARBA00022553"/>
    </source>
</evidence>
<dbReference type="SUPFAM" id="SSF53335">
    <property type="entry name" value="S-adenosyl-L-methionine-dependent methyltransferases"/>
    <property type="match status" value="1"/>
</dbReference>
<evidence type="ECO:0000256" key="2">
    <source>
        <dbReference type="ARBA" id="ARBA00022603"/>
    </source>
</evidence>
<evidence type="ECO:0000256" key="3">
    <source>
        <dbReference type="ARBA" id="ARBA00022679"/>
    </source>
</evidence>
<dbReference type="Gene3D" id="3.40.50.150">
    <property type="entry name" value="Vaccinia Virus protein VP39"/>
    <property type="match status" value="1"/>
</dbReference>
<evidence type="ECO:0000256" key="4">
    <source>
        <dbReference type="ARBA" id="ARBA00022691"/>
    </source>
</evidence>
<protein>
    <recommendedName>
        <fullName evidence="7">Thiol methyltransferase</fullName>
    </recommendedName>
</protein>
<evidence type="ECO:0000313" key="6">
    <source>
        <dbReference type="Proteomes" id="UP000039046"/>
    </source>
</evidence>
<gene>
    <name evidence="5" type="ORF">VHEMI10224</name>
</gene>
<sequence length="278" mass="30497">MAGPPPDASNPNILRDTFSTDFANHSSAWDSLYQHDFHPWDRGGPSLALADLLSQRTDLVPSAQQGEPTKRRTALVPGCGRGHDVLLLQSYGYDVWGLDVSADGIKRAKQNVEEYHARGAIKPIDGVELGDAKFVVADFFALDWTEGLGTEGSGKFDLIFDYTFLCALPPDIRPKWAKQMSQLLSPSGRLICLEFPIGKPLSDRGPPWGLSPEVYEALLAHPGEELKYNDDGSVIDPPSPKPQDGALHRLCLVKPTRTHKAGTNEDGTVRDFISVWSH</sequence>
<keyword evidence="4" id="KW-0949">S-adenosyl-L-methionine</keyword>
<evidence type="ECO:0000313" key="5">
    <source>
        <dbReference type="EMBL" id="CEJ94708.1"/>
    </source>
</evidence>
<keyword evidence="3" id="KW-0808">Transferase</keyword>
<dbReference type="PANTHER" id="PTHR32183:SF6">
    <property type="entry name" value="CYSTEINE SULFINATE DESULFINASE_CYSTEINE DESULFURASE AND RELATED ENZYMES"/>
    <property type="match status" value="1"/>
</dbReference>
<organism evidence="5 6">
    <name type="scientific">[Torrubiella] hemipterigena</name>
    <dbReference type="NCBI Taxonomy" id="1531966"/>
    <lineage>
        <taxon>Eukaryota</taxon>
        <taxon>Fungi</taxon>
        <taxon>Dikarya</taxon>
        <taxon>Ascomycota</taxon>
        <taxon>Pezizomycotina</taxon>
        <taxon>Sordariomycetes</taxon>
        <taxon>Hypocreomycetidae</taxon>
        <taxon>Hypocreales</taxon>
        <taxon>Clavicipitaceae</taxon>
        <taxon>Clavicipitaceae incertae sedis</taxon>
        <taxon>'Torrubiella' clade</taxon>
    </lineage>
</organism>
<name>A0A0A1TRU5_9HYPO</name>
<dbReference type="PANTHER" id="PTHR32183">
    <property type="match status" value="1"/>
</dbReference>
<keyword evidence="6" id="KW-1185">Reference proteome</keyword>
<keyword evidence="2" id="KW-0489">Methyltransferase</keyword>
<dbReference type="Pfam" id="PF05724">
    <property type="entry name" value="TPMT"/>
    <property type="match status" value="1"/>
</dbReference>
<dbReference type="CDD" id="cd02440">
    <property type="entry name" value="AdoMet_MTases"/>
    <property type="match status" value="1"/>
</dbReference>
<dbReference type="GO" id="GO:0008757">
    <property type="term" value="F:S-adenosylmethionine-dependent methyltransferase activity"/>
    <property type="evidence" value="ECO:0007669"/>
    <property type="project" value="InterPro"/>
</dbReference>
<dbReference type="Proteomes" id="UP000039046">
    <property type="component" value="Unassembled WGS sequence"/>
</dbReference>